<evidence type="ECO:0000313" key="2">
    <source>
        <dbReference type="EMBL" id="EER04766.1"/>
    </source>
</evidence>
<name>C5LES7_PERM5</name>
<dbReference type="RefSeq" id="XP_002772950.1">
    <property type="nucleotide sequence ID" value="XM_002772904.1"/>
</dbReference>
<proteinExistence type="predicted"/>
<dbReference type="InParanoid" id="C5LES7"/>
<sequence>MKKMQRMPAKRMRTMKGAVARRRRRKMIVMNARRMIAAMTILKCGAVRKNREQFFEMMMELEQLKIEAQAADQLDKLAEALKKDESKRLKAFENKLKHRSEEYSENDGTKDKWSSHMFSRPVQTNVI</sequence>
<evidence type="ECO:0000313" key="3">
    <source>
        <dbReference type="Proteomes" id="UP000007800"/>
    </source>
</evidence>
<dbReference type="AlphaFoldDB" id="C5LES7"/>
<dbReference type="EMBL" id="GG681383">
    <property type="protein sequence ID" value="EER04766.1"/>
    <property type="molecule type" value="Genomic_DNA"/>
</dbReference>
<dbReference type="Proteomes" id="UP000007800">
    <property type="component" value="Unassembled WGS sequence"/>
</dbReference>
<reference evidence="2 3" key="1">
    <citation type="submission" date="2008-07" db="EMBL/GenBank/DDBJ databases">
        <authorList>
            <person name="El-Sayed N."/>
            <person name="Caler E."/>
            <person name="Inman J."/>
            <person name="Amedeo P."/>
            <person name="Hass B."/>
            <person name="Wortman J."/>
        </authorList>
    </citation>
    <scope>NUCLEOTIDE SEQUENCE [LARGE SCALE GENOMIC DNA]</scope>
    <source>
        <strain evidence="3">ATCC 50983 / TXsc</strain>
    </source>
</reference>
<keyword evidence="3" id="KW-1185">Reference proteome</keyword>
<organism evidence="3">
    <name type="scientific">Perkinsus marinus (strain ATCC 50983 / TXsc)</name>
    <dbReference type="NCBI Taxonomy" id="423536"/>
    <lineage>
        <taxon>Eukaryota</taxon>
        <taxon>Sar</taxon>
        <taxon>Alveolata</taxon>
        <taxon>Perkinsozoa</taxon>
        <taxon>Perkinsea</taxon>
        <taxon>Perkinsida</taxon>
        <taxon>Perkinsidae</taxon>
        <taxon>Perkinsus</taxon>
    </lineage>
</organism>
<feature type="coiled-coil region" evidence="1">
    <location>
        <begin position="67"/>
        <end position="102"/>
    </location>
</feature>
<gene>
    <name evidence="2" type="ORF">Pmar_PMAR008261</name>
</gene>
<evidence type="ECO:0000256" key="1">
    <source>
        <dbReference type="SAM" id="Coils"/>
    </source>
</evidence>
<protein>
    <submittedName>
        <fullName evidence="2">Uncharacterized protein</fullName>
    </submittedName>
</protein>
<keyword evidence="1" id="KW-0175">Coiled coil</keyword>
<dbReference type="GeneID" id="9038004"/>
<accession>C5LES7</accession>